<dbReference type="STRING" id="1165861.A0A0L0VMD9"/>
<name>A0A0L0VMD9_9BASI</name>
<dbReference type="GO" id="GO:0020037">
    <property type="term" value="F:heme binding"/>
    <property type="evidence" value="ECO:0007669"/>
    <property type="project" value="UniProtKB-ARBA"/>
</dbReference>
<dbReference type="Proteomes" id="UP000054564">
    <property type="component" value="Unassembled WGS sequence"/>
</dbReference>
<comment type="similarity">
    <text evidence="1">Belongs to the cytochrome b5 family. MAPR subfamily.</text>
</comment>
<feature type="compositionally biased region" description="Low complexity" evidence="2">
    <location>
        <begin position="37"/>
        <end position="50"/>
    </location>
</feature>
<reference evidence="5" key="1">
    <citation type="submission" date="2014-03" db="EMBL/GenBank/DDBJ databases">
        <title>The Genome Sequence of Puccinia striiformis f. sp. tritici PST-78.</title>
        <authorList>
            <consortium name="The Broad Institute Genome Sequencing Platform"/>
            <person name="Cuomo C."/>
            <person name="Hulbert S."/>
            <person name="Chen X."/>
            <person name="Walker B."/>
            <person name="Young S.K."/>
            <person name="Zeng Q."/>
            <person name="Gargeya S."/>
            <person name="Fitzgerald M."/>
            <person name="Haas B."/>
            <person name="Abouelleil A."/>
            <person name="Alvarado L."/>
            <person name="Arachchi H.M."/>
            <person name="Berlin A.M."/>
            <person name="Chapman S.B."/>
            <person name="Goldberg J."/>
            <person name="Griggs A."/>
            <person name="Gujja S."/>
            <person name="Hansen M."/>
            <person name="Howarth C."/>
            <person name="Imamovic A."/>
            <person name="Larimer J."/>
            <person name="McCowan C."/>
            <person name="Montmayeur A."/>
            <person name="Murphy C."/>
            <person name="Neiman D."/>
            <person name="Pearson M."/>
            <person name="Priest M."/>
            <person name="Roberts A."/>
            <person name="Saif S."/>
            <person name="Shea T."/>
            <person name="Sisk P."/>
            <person name="Sykes S."/>
            <person name="Wortman J."/>
            <person name="Nusbaum C."/>
            <person name="Birren B."/>
        </authorList>
    </citation>
    <scope>NUCLEOTIDE SEQUENCE [LARGE SCALE GENOMIC DNA]</scope>
    <source>
        <strain evidence="5">race PST-78</strain>
    </source>
</reference>
<organism evidence="4 5">
    <name type="scientific">Puccinia striiformis f. sp. tritici PST-78</name>
    <dbReference type="NCBI Taxonomy" id="1165861"/>
    <lineage>
        <taxon>Eukaryota</taxon>
        <taxon>Fungi</taxon>
        <taxon>Dikarya</taxon>
        <taxon>Basidiomycota</taxon>
        <taxon>Pucciniomycotina</taxon>
        <taxon>Pucciniomycetes</taxon>
        <taxon>Pucciniales</taxon>
        <taxon>Pucciniaceae</taxon>
        <taxon>Puccinia</taxon>
    </lineage>
</organism>
<evidence type="ECO:0000313" key="5">
    <source>
        <dbReference type="Proteomes" id="UP000054564"/>
    </source>
</evidence>
<evidence type="ECO:0000256" key="1">
    <source>
        <dbReference type="ARBA" id="ARBA00038357"/>
    </source>
</evidence>
<feature type="domain" description="Cytochrome b5 heme-binding" evidence="3">
    <location>
        <begin position="73"/>
        <end position="169"/>
    </location>
</feature>
<proteinExistence type="inferred from homology"/>
<dbReference type="Gene3D" id="3.10.120.10">
    <property type="entry name" value="Cytochrome b5-like heme/steroid binding domain"/>
    <property type="match status" value="1"/>
</dbReference>
<accession>A0A0L0VMD9</accession>
<dbReference type="PANTHER" id="PTHR10281">
    <property type="entry name" value="MEMBRANE-ASSOCIATED PROGESTERONE RECEPTOR COMPONENT-RELATED"/>
    <property type="match status" value="1"/>
</dbReference>
<evidence type="ECO:0000259" key="3">
    <source>
        <dbReference type="SMART" id="SM01117"/>
    </source>
</evidence>
<sequence>MRVFPFDQLIQIIKDNQVWVVCHIVLLSLLTIWSITTRSPSPSSSTTTSSKLSRIPKMSSEPVKLDPPKDTPFTSEQLSQYDGSDPSKPIYVAIKGIIFDVSSKAEVYGPGGSYHVFAGKDGSKGLGKSSLKAEDAVADYSSLTESELKVLDDWVVFFKKRYNVIGKVVQN</sequence>
<dbReference type="Pfam" id="PF00173">
    <property type="entry name" value="Cyt-b5"/>
    <property type="match status" value="1"/>
</dbReference>
<dbReference type="InterPro" id="IPR001199">
    <property type="entry name" value="Cyt_B5-like_heme/steroid-bd"/>
</dbReference>
<dbReference type="InterPro" id="IPR050577">
    <property type="entry name" value="MAPR/NEUFC/NENF-like"/>
</dbReference>
<gene>
    <name evidence="4" type="ORF">PSTG_06590</name>
</gene>
<dbReference type="OrthoDB" id="899at2759"/>
<dbReference type="EMBL" id="AJIL01000039">
    <property type="protein sequence ID" value="KNF00180.1"/>
    <property type="molecule type" value="Genomic_DNA"/>
</dbReference>
<evidence type="ECO:0000313" key="4">
    <source>
        <dbReference type="EMBL" id="KNF00180.1"/>
    </source>
</evidence>
<comment type="caution">
    <text evidence="4">The sequence shown here is derived from an EMBL/GenBank/DDBJ whole genome shotgun (WGS) entry which is preliminary data.</text>
</comment>
<keyword evidence="5" id="KW-1185">Reference proteome</keyword>
<dbReference type="GO" id="GO:0016020">
    <property type="term" value="C:membrane"/>
    <property type="evidence" value="ECO:0007669"/>
    <property type="project" value="TreeGrafter"/>
</dbReference>
<dbReference type="PANTHER" id="PTHR10281:SF115">
    <property type="entry name" value="BINDING PROTEIN, PUTATIVE (AFU_ORTHOLOGUE AFUA_4G06240)-RELATED"/>
    <property type="match status" value="1"/>
</dbReference>
<dbReference type="SUPFAM" id="SSF55856">
    <property type="entry name" value="Cytochrome b5-like heme/steroid binding domain"/>
    <property type="match status" value="1"/>
</dbReference>
<dbReference type="SMART" id="SM01117">
    <property type="entry name" value="Cyt-b5"/>
    <property type="match status" value="1"/>
</dbReference>
<feature type="compositionally biased region" description="Polar residues" evidence="2">
    <location>
        <begin position="72"/>
        <end position="82"/>
    </location>
</feature>
<dbReference type="InterPro" id="IPR036400">
    <property type="entry name" value="Cyt_B5-like_heme/steroid_sf"/>
</dbReference>
<dbReference type="GO" id="GO:0005783">
    <property type="term" value="C:endoplasmic reticulum"/>
    <property type="evidence" value="ECO:0007669"/>
    <property type="project" value="TreeGrafter"/>
</dbReference>
<dbReference type="AlphaFoldDB" id="A0A0L0VMD9"/>
<protein>
    <recommendedName>
        <fullName evidence="3">Cytochrome b5 heme-binding domain-containing protein</fullName>
    </recommendedName>
</protein>
<evidence type="ECO:0000256" key="2">
    <source>
        <dbReference type="SAM" id="MobiDB-lite"/>
    </source>
</evidence>
<feature type="region of interest" description="Disordered" evidence="2">
    <location>
        <begin position="37"/>
        <end position="84"/>
    </location>
</feature>
<dbReference type="FunFam" id="3.10.120.10:FF:000003">
    <property type="entry name" value="membrane-associated progesterone receptor component 1"/>
    <property type="match status" value="1"/>
</dbReference>